<evidence type="ECO:0000256" key="1">
    <source>
        <dbReference type="ARBA" id="ARBA00004191"/>
    </source>
</evidence>
<dbReference type="AlphaFoldDB" id="Q6BGS2"/>
<dbReference type="Gene3D" id="3.80.20.20">
    <property type="entry name" value="Receptor L-domain"/>
    <property type="match status" value="2"/>
</dbReference>
<keyword evidence="6 10" id="KW-0732">Signal</keyword>
<evidence type="ECO:0000256" key="4">
    <source>
        <dbReference type="ARBA" id="ARBA00022512"/>
    </source>
</evidence>
<dbReference type="KEGG" id="dha:DEHA2G24376g"/>
<dbReference type="RefSeq" id="XP_462599.1">
    <property type="nucleotide sequence ID" value="XM_462599.1"/>
</dbReference>
<keyword evidence="4" id="KW-0134">Cell wall</keyword>
<proteinExistence type="inferred from homology"/>
<keyword evidence="12" id="KW-1185">Reference proteome</keyword>
<dbReference type="InParanoid" id="Q6BGS2"/>
<name>Q6BGS2_DEBHA</name>
<sequence length="418" mass="44537">MQFKTVLFTLATCLSLSGVQAKDSCSFSTTITAASAVSELNSCPTLDGKIEITGDEITSLDFSSVEKIKADLKLFNSSSVTDINLNQLSEISGSLTVQAYTQLHSLDLTSLSKAEELSLISLPSFAILNVNKGISEVGSLKISDTALSSLEGLTNYKSVGSLDVDNNKNISYIDLSTLETVKDSLVLSFNSDECEVKLDELIWASNLTIQDVADFSAGNLTKVNGTFNLAYNTFESIEFKSLKEVGGSLQIFANNDMTELSVNKLTSIGGEFRMYNNTDLEDMEESFAKLKTVEGAVDISGNIANFTLPKLKEVDGTFTFDTKSDEFDCTSFKKKLKKVVKGGKSPKCSAPKKKNKSTSSKKGSSSTSSSSKSTDSGSSADSSSDSSSSSSSKSSANVLVNSTFILTIALGAVFALFV</sequence>
<feature type="signal peptide" evidence="10">
    <location>
        <begin position="1"/>
        <end position="21"/>
    </location>
</feature>
<comment type="similarity">
    <text evidence="3">Belongs to the SPS2 family.</text>
</comment>
<keyword evidence="9" id="KW-0472">Membrane</keyword>
<dbReference type="eggNOG" id="ENOG502QUZC">
    <property type="taxonomic scope" value="Eukaryota"/>
</dbReference>
<dbReference type="GO" id="GO:0031505">
    <property type="term" value="P:fungal-type cell wall organization"/>
    <property type="evidence" value="ECO:0007669"/>
    <property type="project" value="TreeGrafter"/>
</dbReference>
<keyword evidence="9" id="KW-0812">Transmembrane</keyword>
<dbReference type="STRING" id="284592.Q6BGS2"/>
<dbReference type="GO" id="GO:0009277">
    <property type="term" value="C:fungal-type cell wall"/>
    <property type="evidence" value="ECO:0007669"/>
    <property type="project" value="TreeGrafter"/>
</dbReference>
<dbReference type="VEuPathDB" id="FungiDB:DEHA2G24376g"/>
<feature type="transmembrane region" description="Helical" evidence="9">
    <location>
        <begin position="398"/>
        <end position="417"/>
    </location>
</feature>
<evidence type="ECO:0000256" key="10">
    <source>
        <dbReference type="SAM" id="SignalP"/>
    </source>
</evidence>
<evidence type="ECO:0000256" key="5">
    <source>
        <dbReference type="ARBA" id="ARBA00022525"/>
    </source>
</evidence>
<feature type="compositionally biased region" description="Low complexity" evidence="8">
    <location>
        <begin position="357"/>
        <end position="396"/>
    </location>
</feature>
<dbReference type="EMBL" id="CR382139">
    <property type="protein sequence ID" value="CAG91114.1"/>
    <property type="molecule type" value="Genomic_DNA"/>
</dbReference>
<evidence type="ECO:0000256" key="2">
    <source>
        <dbReference type="ARBA" id="ARBA00004609"/>
    </source>
</evidence>
<dbReference type="InterPro" id="IPR051648">
    <property type="entry name" value="CWI-Assembly_Regulator"/>
</dbReference>
<dbReference type="PANTHER" id="PTHR31018">
    <property type="entry name" value="SPORULATION-SPECIFIC PROTEIN-RELATED"/>
    <property type="match status" value="1"/>
</dbReference>
<dbReference type="Proteomes" id="UP000000599">
    <property type="component" value="Chromosome G"/>
</dbReference>
<feature type="region of interest" description="Disordered" evidence="8">
    <location>
        <begin position="342"/>
        <end position="396"/>
    </location>
</feature>
<accession>Q6BGS2</accession>
<dbReference type="SUPFAM" id="SSF52058">
    <property type="entry name" value="L domain-like"/>
    <property type="match status" value="2"/>
</dbReference>
<evidence type="ECO:0000256" key="3">
    <source>
        <dbReference type="ARBA" id="ARBA00005798"/>
    </source>
</evidence>
<keyword evidence="9" id="KW-1133">Transmembrane helix</keyword>
<dbReference type="GeneID" id="2905561"/>
<reference evidence="11 12" key="1">
    <citation type="journal article" date="2004" name="Nature">
        <title>Genome evolution in yeasts.</title>
        <authorList>
            <consortium name="Genolevures"/>
            <person name="Dujon B."/>
            <person name="Sherman D."/>
            <person name="Fischer G."/>
            <person name="Durrens P."/>
            <person name="Casaregola S."/>
            <person name="Lafontaine I."/>
            <person name="de Montigny J."/>
            <person name="Marck C."/>
            <person name="Neuveglise C."/>
            <person name="Talla E."/>
            <person name="Goffard N."/>
            <person name="Frangeul L."/>
            <person name="Aigle M."/>
            <person name="Anthouard V."/>
            <person name="Babour A."/>
            <person name="Barbe V."/>
            <person name="Barnay S."/>
            <person name="Blanchin S."/>
            <person name="Beckerich J.M."/>
            <person name="Beyne E."/>
            <person name="Bleykasten C."/>
            <person name="Boisrame A."/>
            <person name="Boyer J."/>
            <person name="Cattolico L."/>
            <person name="Confanioleri F."/>
            <person name="de Daruvar A."/>
            <person name="Despons L."/>
            <person name="Fabre E."/>
            <person name="Fairhead C."/>
            <person name="Ferry-Dumazet H."/>
            <person name="Groppi A."/>
            <person name="Hantraye F."/>
            <person name="Hennequin C."/>
            <person name="Jauniaux N."/>
            <person name="Joyet P."/>
            <person name="Kachouri R."/>
            <person name="Kerrest A."/>
            <person name="Koszul R."/>
            <person name="Lemaire M."/>
            <person name="Lesur I."/>
            <person name="Ma L."/>
            <person name="Muller H."/>
            <person name="Nicaud J.M."/>
            <person name="Nikolski M."/>
            <person name="Oztas S."/>
            <person name="Ozier-Kalogeropoulos O."/>
            <person name="Pellenz S."/>
            <person name="Potier S."/>
            <person name="Richard G.F."/>
            <person name="Straub M.L."/>
            <person name="Suleau A."/>
            <person name="Swennene D."/>
            <person name="Tekaia F."/>
            <person name="Wesolowski-Louvel M."/>
            <person name="Westhof E."/>
            <person name="Wirth B."/>
            <person name="Zeniou-Meyer M."/>
            <person name="Zivanovic I."/>
            <person name="Bolotin-Fukuhara M."/>
            <person name="Thierry A."/>
            <person name="Bouchier C."/>
            <person name="Caudron B."/>
            <person name="Scarpelli C."/>
            <person name="Gaillardin C."/>
            <person name="Weissenbach J."/>
            <person name="Wincker P."/>
            <person name="Souciet J.L."/>
        </authorList>
    </citation>
    <scope>NUCLEOTIDE SEQUENCE [LARGE SCALE GENOMIC DNA]</scope>
    <source>
        <strain evidence="12">ATCC 36239 / CBS 767 / BCRC 21394 / JCM 1990 / NBRC 0083 / IGC 2968</strain>
    </source>
</reference>
<feature type="chain" id="PRO_5004270899" evidence="10">
    <location>
        <begin position="22"/>
        <end position="418"/>
    </location>
</feature>
<keyword evidence="5" id="KW-0964">Secreted</keyword>
<keyword evidence="7" id="KW-0325">Glycoprotein</keyword>
<evidence type="ECO:0000256" key="8">
    <source>
        <dbReference type="SAM" id="MobiDB-lite"/>
    </source>
</evidence>
<gene>
    <name evidence="11" type="ordered locus">DEHA2G24376g</name>
</gene>
<evidence type="ECO:0000256" key="9">
    <source>
        <dbReference type="SAM" id="Phobius"/>
    </source>
</evidence>
<dbReference type="GO" id="GO:0009986">
    <property type="term" value="C:cell surface"/>
    <property type="evidence" value="ECO:0007669"/>
    <property type="project" value="TreeGrafter"/>
</dbReference>
<evidence type="ECO:0000256" key="6">
    <source>
        <dbReference type="ARBA" id="ARBA00022729"/>
    </source>
</evidence>
<dbReference type="InterPro" id="IPR036941">
    <property type="entry name" value="Rcpt_L-dom_sf"/>
</dbReference>
<protein>
    <submittedName>
        <fullName evidence="11">DEHA2G24376p</fullName>
    </submittedName>
</protein>
<dbReference type="HOGENOM" id="CLU_035846_0_0_1"/>
<dbReference type="GO" id="GO:0005886">
    <property type="term" value="C:plasma membrane"/>
    <property type="evidence" value="ECO:0007669"/>
    <property type="project" value="UniProtKB-SubCell"/>
</dbReference>
<dbReference type="PANTHER" id="PTHR31018:SF3">
    <property type="entry name" value="RECEPTOR PROTEIN-TYROSINE KINASE"/>
    <property type="match status" value="1"/>
</dbReference>
<dbReference type="OMA" id="GHNYECT"/>
<organism evidence="11 12">
    <name type="scientific">Debaryomyces hansenii (strain ATCC 36239 / CBS 767 / BCRC 21394 / JCM 1990 / NBRC 0083 / IGC 2968)</name>
    <name type="common">Yeast</name>
    <name type="synonym">Torulaspora hansenii</name>
    <dbReference type="NCBI Taxonomy" id="284592"/>
    <lineage>
        <taxon>Eukaryota</taxon>
        <taxon>Fungi</taxon>
        <taxon>Dikarya</taxon>
        <taxon>Ascomycota</taxon>
        <taxon>Saccharomycotina</taxon>
        <taxon>Pichiomycetes</taxon>
        <taxon>Debaryomycetaceae</taxon>
        <taxon>Debaryomyces</taxon>
    </lineage>
</organism>
<evidence type="ECO:0000313" key="11">
    <source>
        <dbReference type="EMBL" id="CAG91114.1"/>
    </source>
</evidence>
<dbReference type="OrthoDB" id="536881at2759"/>
<comment type="subcellular location">
    <subcellularLocation>
        <location evidence="2">Cell membrane</location>
        <topology evidence="2">Lipid-anchor</topology>
        <topology evidence="2">GPI-anchor</topology>
    </subcellularLocation>
    <subcellularLocation>
        <location evidence="1">Secreted</location>
        <location evidence="1">Cell wall</location>
    </subcellularLocation>
</comment>
<evidence type="ECO:0000256" key="7">
    <source>
        <dbReference type="ARBA" id="ARBA00023180"/>
    </source>
</evidence>
<evidence type="ECO:0000313" key="12">
    <source>
        <dbReference type="Proteomes" id="UP000000599"/>
    </source>
</evidence>
<dbReference type="FunCoup" id="Q6BGS2">
    <property type="interactions" value="179"/>
</dbReference>